<comment type="caution">
    <text evidence="2">The sequence shown here is derived from an EMBL/GenBank/DDBJ whole genome shotgun (WGS) entry which is preliminary data.</text>
</comment>
<keyword evidence="3" id="KW-1185">Reference proteome</keyword>
<dbReference type="Proteomes" id="UP000265520">
    <property type="component" value="Unassembled WGS sequence"/>
</dbReference>
<feature type="non-terminal residue" evidence="2">
    <location>
        <position position="1"/>
    </location>
</feature>
<dbReference type="Gene3D" id="3.30.420.10">
    <property type="entry name" value="Ribonuclease H-like superfamily/Ribonuclease H"/>
    <property type="match status" value="1"/>
</dbReference>
<proteinExistence type="predicted"/>
<dbReference type="PANTHER" id="PTHR47074">
    <property type="entry name" value="BNAC02G40300D PROTEIN"/>
    <property type="match status" value="1"/>
</dbReference>
<name>A0A392N724_9FABA</name>
<dbReference type="SUPFAM" id="SSF53098">
    <property type="entry name" value="Ribonuclease H-like"/>
    <property type="match status" value="1"/>
</dbReference>
<accession>A0A392N724</accession>
<evidence type="ECO:0000259" key="1">
    <source>
        <dbReference type="Pfam" id="PF13456"/>
    </source>
</evidence>
<reference evidence="2 3" key="1">
    <citation type="journal article" date="2018" name="Front. Plant Sci.">
        <title>Red Clover (Trifolium pratense) and Zigzag Clover (T. medium) - A Picture of Genomic Similarities and Differences.</title>
        <authorList>
            <person name="Dluhosova J."/>
            <person name="Istvanek J."/>
            <person name="Nedelnik J."/>
            <person name="Repkova J."/>
        </authorList>
    </citation>
    <scope>NUCLEOTIDE SEQUENCE [LARGE SCALE GENOMIC DNA]</scope>
    <source>
        <strain evidence="3">cv. 10/8</strain>
        <tissue evidence="2">Leaf</tissue>
    </source>
</reference>
<sequence>LEEFIPQTAQQANSTAACIRDICRNAHNFTAGKVAMLIWVLWNNRNNCVWNNTKESGQQLGYKAKCLWNEWNAVQNIRGSTRIRQQQVHSWQKPQQQWYKCNVDAGFHNAAGKTSVGWCVRDSTGRFVITGSSWINGRCSIMEGEAIAILEAMKELQQRGYTNVIFETDSQTVENSIHNIHSGVSEFSSIVWFGFPPFEIPHTLTRAAVSWPSRYIFELSPLCIEELLYNEML</sequence>
<dbReference type="EMBL" id="LXQA010028642">
    <property type="protein sequence ID" value="MCH94979.1"/>
    <property type="molecule type" value="Genomic_DNA"/>
</dbReference>
<evidence type="ECO:0000313" key="3">
    <source>
        <dbReference type="Proteomes" id="UP000265520"/>
    </source>
</evidence>
<gene>
    <name evidence="2" type="ORF">A2U01_0015951</name>
</gene>
<dbReference type="GO" id="GO:0004523">
    <property type="term" value="F:RNA-DNA hybrid ribonuclease activity"/>
    <property type="evidence" value="ECO:0007669"/>
    <property type="project" value="InterPro"/>
</dbReference>
<dbReference type="InterPro" id="IPR002156">
    <property type="entry name" value="RNaseH_domain"/>
</dbReference>
<dbReference type="GO" id="GO:0003676">
    <property type="term" value="F:nucleic acid binding"/>
    <property type="evidence" value="ECO:0007669"/>
    <property type="project" value="InterPro"/>
</dbReference>
<feature type="domain" description="RNase H type-1" evidence="1">
    <location>
        <begin position="102"/>
        <end position="187"/>
    </location>
</feature>
<dbReference type="CDD" id="cd06222">
    <property type="entry name" value="RNase_H_like"/>
    <property type="match status" value="1"/>
</dbReference>
<dbReference type="InterPro" id="IPR052929">
    <property type="entry name" value="RNase_H-like_EbsB-rel"/>
</dbReference>
<protein>
    <submittedName>
        <fullName evidence="2">Cytochrome P450</fullName>
    </submittedName>
</protein>
<dbReference type="InterPro" id="IPR036397">
    <property type="entry name" value="RNaseH_sf"/>
</dbReference>
<evidence type="ECO:0000313" key="2">
    <source>
        <dbReference type="EMBL" id="MCH94979.1"/>
    </source>
</evidence>
<dbReference type="AlphaFoldDB" id="A0A392N724"/>
<dbReference type="InterPro" id="IPR012337">
    <property type="entry name" value="RNaseH-like_sf"/>
</dbReference>
<organism evidence="2 3">
    <name type="scientific">Trifolium medium</name>
    <dbReference type="NCBI Taxonomy" id="97028"/>
    <lineage>
        <taxon>Eukaryota</taxon>
        <taxon>Viridiplantae</taxon>
        <taxon>Streptophyta</taxon>
        <taxon>Embryophyta</taxon>
        <taxon>Tracheophyta</taxon>
        <taxon>Spermatophyta</taxon>
        <taxon>Magnoliopsida</taxon>
        <taxon>eudicotyledons</taxon>
        <taxon>Gunneridae</taxon>
        <taxon>Pentapetalae</taxon>
        <taxon>rosids</taxon>
        <taxon>fabids</taxon>
        <taxon>Fabales</taxon>
        <taxon>Fabaceae</taxon>
        <taxon>Papilionoideae</taxon>
        <taxon>50 kb inversion clade</taxon>
        <taxon>NPAAA clade</taxon>
        <taxon>Hologalegina</taxon>
        <taxon>IRL clade</taxon>
        <taxon>Trifolieae</taxon>
        <taxon>Trifolium</taxon>
    </lineage>
</organism>
<dbReference type="PANTHER" id="PTHR47074:SF48">
    <property type="entry name" value="POLYNUCLEOTIDYL TRANSFERASE, RIBONUCLEASE H-LIKE SUPERFAMILY PROTEIN"/>
    <property type="match status" value="1"/>
</dbReference>
<dbReference type="Pfam" id="PF13456">
    <property type="entry name" value="RVT_3"/>
    <property type="match status" value="1"/>
</dbReference>
<dbReference type="InterPro" id="IPR044730">
    <property type="entry name" value="RNase_H-like_dom_plant"/>
</dbReference>